<evidence type="ECO:0000313" key="2">
    <source>
        <dbReference type="EMBL" id="MCX2963479.1"/>
    </source>
</evidence>
<dbReference type="AlphaFoldDB" id="A0A9X3I4H8"/>
<organism evidence="2 3">
    <name type="scientific">Gordonia aquimaris</name>
    <dbReference type="NCBI Taxonomy" id="2984863"/>
    <lineage>
        <taxon>Bacteria</taxon>
        <taxon>Bacillati</taxon>
        <taxon>Actinomycetota</taxon>
        <taxon>Actinomycetes</taxon>
        <taxon>Mycobacteriales</taxon>
        <taxon>Gordoniaceae</taxon>
        <taxon>Gordonia</taxon>
    </lineage>
</organism>
<dbReference type="PANTHER" id="PTHR47916">
    <property type="entry name" value="FRUCTOSE-BISPHOSPHATE ALDOLASE CLASS 1"/>
    <property type="match status" value="1"/>
</dbReference>
<dbReference type="Gene3D" id="3.20.20.70">
    <property type="entry name" value="Aldolase class I"/>
    <property type="match status" value="1"/>
</dbReference>
<dbReference type="NCBIfam" id="NF005556">
    <property type="entry name" value="PRK07226.1"/>
    <property type="match status" value="1"/>
</dbReference>
<reference evidence="2" key="1">
    <citation type="submission" date="2022-10" db="EMBL/GenBank/DDBJ databases">
        <title>WGS of marine actinomycetes from Thailand.</title>
        <authorList>
            <person name="Thawai C."/>
        </authorList>
    </citation>
    <scope>NUCLEOTIDE SEQUENCE</scope>
    <source>
        <strain evidence="2">SW21</strain>
    </source>
</reference>
<dbReference type="SUPFAM" id="SSF51569">
    <property type="entry name" value="Aldolase"/>
    <property type="match status" value="1"/>
</dbReference>
<dbReference type="RefSeq" id="WP_266060523.1">
    <property type="nucleotide sequence ID" value="NZ_JAPKFM010000003.1"/>
</dbReference>
<dbReference type="PANTHER" id="PTHR47916:SF1">
    <property type="entry name" value="3-HYDROXY-5-PHOSPHONOOXYPENTANE-2,4-DIONE THIOLASE"/>
    <property type="match status" value="1"/>
</dbReference>
<dbReference type="GO" id="GO:0004332">
    <property type="term" value="F:fructose-bisphosphate aldolase activity"/>
    <property type="evidence" value="ECO:0007669"/>
    <property type="project" value="InterPro"/>
</dbReference>
<gene>
    <name evidence="2" type="ORF">OSB52_05160</name>
</gene>
<dbReference type="SMART" id="SM01133">
    <property type="entry name" value="DeoC"/>
    <property type="match status" value="1"/>
</dbReference>
<dbReference type="InterPro" id="IPR002915">
    <property type="entry name" value="DeoC/FbaB/LacD_aldolase"/>
</dbReference>
<evidence type="ECO:0000256" key="1">
    <source>
        <dbReference type="PIRSR" id="PIRSR038992-1"/>
    </source>
</evidence>
<feature type="active site" description="Proton donor" evidence="1">
    <location>
        <position position="156"/>
    </location>
</feature>
<sequence>MIDNPDARRHLPSGKQIRLSRIFGAVNRRALVVPLDHSVTIGPLGAAGHADHTAAILERAGADALIVHKGRARTIAPTRFGAMGLIVHLSAGTNLAVDQTRKVLVGSVEECLALGADAVSVHVNVGAPTEAQQLTDLGVVAAECDRLGVPLLAMMYARGGVADTAPTSVSTLAHLGAIATDLGADIVKLDYAGAPQQMDEVVDTCPLPILVAGGPATATDDDAIDFGMRVAESRVAGLSFGRLIFGADHPHRVARALAERLHRGSDPSRPLAAALELA</sequence>
<protein>
    <submittedName>
        <fullName evidence="2">2-amino-3,7-dideoxy-D-threo-hept-6-ulosonate synthase</fullName>
    </submittedName>
</protein>
<dbReference type="Proteomes" id="UP001143347">
    <property type="component" value="Unassembled WGS sequence"/>
</dbReference>
<accession>A0A9X3I4H8</accession>
<dbReference type="Pfam" id="PF01791">
    <property type="entry name" value="DeoC"/>
    <property type="match status" value="1"/>
</dbReference>
<dbReference type="PIRSF" id="PIRSF038992">
    <property type="entry name" value="Aldolase_Ia"/>
    <property type="match status" value="1"/>
</dbReference>
<dbReference type="InterPro" id="IPR013785">
    <property type="entry name" value="Aldolase_TIM"/>
</dbReference>
<evidence type="ECO:0000313" key="3">
    <source>
        <dbReference type="Proteomes" id="UP001143347"/>
    </source>
</evidence>
<keyword evidence="3" id="KW-1185">Reference proteome</keyword>
<feature type="active site" description="Schiff-base intermediate with dihydroxyacetone-P" evidence="1">
    <location>
        <position position="188"/>
    </location>
</feature>
<dbReference type="InterPro" id="IPR041720">
    <property type="entry name" value="FbaB-like"/>
</dbReference>
<dbReference type="InterPro" id="IPR050456">
    <property type="entry name" value="DeoC/FbaB_aldolase"/>
</dbReference>
<dbReference type="EMBL" id="JAPKFM010000003">
    <property type="protein sequence ID" value="MCX2963479.1"/>
    <property type="molecule type" value="Genomic_DNA"/>
</dbReference>
<comment type="caution">
    <text evidence="2">The sequence shown here is derived from an EMBL/GenBank/DDBJ whole genome shotgun (WGS) entry which is preliminary data.</text>
</comment>
<proteinExistence type="predicted"/>
<name>A0A9X3I4H8_9ACTN</name>